<dbReference type="InterPro" id="IPR036652">
    <property type="entry name" value="YjeF_N_dom_sf"/>
</dbReference>
<dbReference type="FunFam" id="3.40.50.10260:FF:000003">
    <property type="entry name" value="Multifunctional fusion protein"/>
    <property type="match status" value="1"/>
</dbReference>
<evidence type="ECO:0000256" key="13">
    <source>
        <dbReference type="ARBA" id="ARBA00023027"/>
    </source>
</evidence>
<evidence type="ECO:0000256" key="3">
    <source>
        <dbReference type="ARBA" id="ARBA00001958"/>
    </source>
</evidence>
<dbReference type="InterPro" id="IPR000631">
    <property type="entry name" value="CARKD"/>
</dbReference>
<protein>
    <recommendedName>
        <fullName evidence="18">Nicotinamide nucleotide repair protein</fullName>
        <ecNumber evidence="7">4.2.1.136</ecNumber>
        <ecNumber evidence="6">5.1.99.6</ecNumber>
    </recommendedName>
</protein>
<feature type="domain" description="YjeF N-terminal" evidence="22">
    <location>
        <begin position="10"/>
        <end position="221"/>
    </location>
</feature>
<comment type="similarity">
    <text evidence="5">In the C-terminal section; belongs to the NnrD/CARKD family.</text>
</comment>
<keyword evidence="14" id="KW-0413">Isomerase</keyword>
<feature type="non-terminal residue" evidence="23">
    <location>
        <position position="1"/>
    </location>
</feature>
<keyword evidence="10" id="KW-0067">ATP-binding</keyword>
<evidence type="ECO:0000256" key="14">
    <source>
        <dbReference type="ARBA" id="ARBA00023235"/>
    </source>
</evidence>
<comment type="cofactor">
    <cofactor evidence="3">
        <name>K(+)</name>
        <dbReference type="ChEBI" id="CHEBI:29103"/>
    </cofactor>
</comment>
<dbReference type="NCBIfam" id="TIGR00197">
    <property type="entry name" value="yjeF_nterm"/>
    <property type="match status" value="1"/>
</dbReference>
<comment type="catalytic activity">
    <reaction evidence="2">
        <text>(6R)-NADPHX = (6S)-NADPHX</text>
        <dbReference type="Rhea" id="RHEA:32227"/>
        <dbReference type="ChEBI" id="CHEBI:64076"/>
        <dbReference type="ChEBI" id="CHEBI:64077"/>
        <dbReference type="EC" id="5.1.99.6"/>
    </reaction>
</comment>
<evidence type="ECO:0000256" key="7">
    <source>
        <dbReference type="ARBA" id="ARBA00013129"/>
    </source>
</evidence>
<evidence type="ECO:0000259" key="21">
    <source>
        <dbReference type="PROSITE" id="PS51383"/>
    </source>
</evidence>
<dbReference type="SUPFAM" id="SSF64153">
    <property type="entry name" value="YjeF N-terminal domain-like"/>
    <property type="match status" value="1"/>
</dbReference>
<evidence type="ECO:0000256" key="5">
    <source>
        <dbReference type="ARBA" id="ARBA00009524"/>
    </source>
</evidence>
<keyword evidence="9" id="KW-0547">Nucleotide-binding</keyword>
<evidence type="ECO:0000256" key="6">
    <source>
        <dbReference type="ARBA" id="ARBA00012228"/>
    </source>
</evidence>
<evidence type="ECO:0000256" key="10">
    <source>
        <dbReference type="ARBA" id="ARBA00022840"/>
    </source>
</evidence>
<evidence type="ECO:0000259" key="22">
    <source>
        <dbReference type="PROSITE" id="PS51385"/>
    </source>
</evidence>
<dbReference type="Gene3D" id="3.40.50.10260">
    <property type="entry name" value="YjeF N-terminal domain"/>
    <property type="match status" value="1"/>
</dbReference>
<dbReference type="EC" id="4.2.1.136" evidence="7"/>
<evidence type="ECO:0000256" key="2">
    <source>
        <dbReference type="ARBA" id="ARBA00000909"/>
    </source>
</evidence>
<evidence type="ECO:0000256" key="17">
    <source>
        <dbReference type="ARBA" id="ARBA00025153"/>
    </source>
</evidence>
<dbReference type="Pfam" id="PF01256">
    <property type="entry name" value="Carb_kinase"/>
    <property type="match status" value="1"/>
</dbReference>
<feature type="non-terminal residue" evidence="23">
    <location>
        <position position="366"/>
    </location>
</feature>
<dbReference type="AlphaFoldDB" id="A0A382MH99"/>
<comment type="function">
    <text evidence="17">Bifunctional enzyme that catalyzes the epimerization of the S- and R-forms of NAD(P)HX and the dehydration of the S-form of NAD(P)HX at the expense of ADP, which is converted to AMP. This allows the repair of both epimers of NAD(P)HX, a damaged form of NAD(P)H that is a result of enzymatic or heat-dependent hydration.</text>
</comment>
<evidence type="ECO:0000256" key="1">
    <source>
        <dbReference type="ARBA" id="ARBA00000013"/>
    </source>
</evidence>
<dbReference type="PROSITE" id="PS51385">
    <property type="entry name" value="YJEF_N"/>
    <property type="match status" value="1"/>
</dbReference>
<keyword evidence="8" id="KW-0479">Metal-binding</keyword>
<dbReference type="PANTHER" id="PTHR12592:SF0">
    <property type="entry name" value="ATP-DEPENDENT (S)-NAD(P)H-HYDRATE DEHYDRATASE"/>
    <property type="match status" value="1"/>
</dbReference>
<dbReference type="SUPFAM" id="SSF53613">
    <property type="entry name" value="Ribokinase-like"/>
    <property type="match status" value="1"/>
</dbReference>
<proteinExistence type="inferred from homology"/>
<evidence type="ECO:0000256" key="20">
    <source>
        <dbReference type="ARBA" id="ARBA00049209"/>
    </source>
</evidence>
<evidence type="ECO:0000256" key="12">
    <source>
        <dbReference type="ARBA" id="ARBA00022958"/>
    </source>
</evidence>
<evidence type="ECO:0000313" key="23">
    <source>
        <dbReference type="EMBL" id="SVC48020.1"/>
    </source>
</evidence>
<dbReference type="GO" id="GO:0052856">
    <property type="term" value="F:NAD(P)HX epimerase activity"/>
    <property type="evidence" value="ECO:0007669"/>
    <property type="project" value="UniProtKB-EC"/>
</dbReference>
<comment type="catalytic activity">
    <reaction evidence="19">
        <text>(6S)-NADHX + ADP = AMP + phosphate + NADH + H(+)</text>
        <dbReference type="Rhea" id="RHEA:32223"/>
        <dbReference type="ChEBI" id="CHEBI:15378"/>
        <dbReference type="ChEBI" id="CHEBI:43474"/>
        <dbReference type="ChEBI" id="CHEBI:57945"/>
        <dbReference type="ChEBI" id="CHEBI:64074"/>
        <dbReference type="ChEBI" id="CHEBI:456215"/>
        <dbReference type="ChEBI" id="CHEBI:456216"/>
        <dbReference type="EC" id="4.2.1.136"/>
    </reaction>
</comment>
<evidence type="ECO:0000256" key="9">
    <source>
        <dbReference type="ARBA" id="ARBA00022741"/>
    </source>
</evidence>
<dbReference type="GO" id="GO:0110051">
    <property type="term" value="P:metabolite repair"/>
    <property type="evidence" value="ECO:0007669"/>
    <property type="project" value="TreeGrafter"/>
</dbReference>
<dbReference type="GO" id="GO:0005524">
    <property type="term" value="F:ATP binding"/>
    <property type="evidence" value="ECO:0007669"/>
    <property type="project" value="UniProtKB-KW"/>
</dbReference>
<dbReference type="Pfam" id="PF03853">
    <property type="entry name" value="YjeF_N"/>
    <property type="match status" value="1"/>
</dbReference>
<comment type="similarity">
    <text evidence="4">In the N-terminal section; belongs to the NnrE/AIBP family.</text>
</comment>
<dbReference type="Gene3D" id="3.40.1190.20">
    <property type="match status" value="1"/>
</dbReference>
<name>A0A382MH99_9ZZZZ</name>
<dbReference type="EMBL" id="UINC01093533">
    <property type="protein sequence ID" value="SVC48020.1"/>
    <property type="molecule type" value="Genomic_DNA"/>
</dbReference>
<dbReference type="GO" id="GO:0052855">
    <property type="term" value="F:ADP-dependent NAD(P)H-hydrate dehydratase activity"/>
    <property type="evidence" value="ECO:0007669"/>
    <property type="project" value="UniProtKB-EC"/>
</dbReference>
<evidence type="ECO:0000256" key="15">
    <source>
        <dbReference type="ARBA" id="ARBA00023239"/>
    </source>
</evidence>
<accession>A0A382MH99</accession>
<comment type="catalytic activity">
    <reaction evidence="1">
        <text>(6R)-NADHX = (6S)-NADHX</text>
        <dbReference type="Rhea" id="RHEA:32215"/>
        <dbReference type="ChEBI" id="CHEBI:64074"/>
        <dbReference type="ChEBI" id="CHEBI:64075"/>
        <dbReference type="EC" id="5.1.99.6"/>
    </reaction>
</comment>
<evidence type="ECO:0000256" key="11">
    <source>
        <dbReference type="ARBA" id="ARBA00022857"/>
    </source>
</evidence>
<gene>
    <name evidence="23" type="ORF">METZ01_LOCUS300874</name>
</gene>
<sequence>MKIVSTAKEMQEIDDLAINKYGIKGLELMENAGRGIVEALKKRFGNFSSKRVLIFCGKGNNGGDGFVAARLLFNMGIHVTVLLLEKQADLKNDAAINAESARKLGIKIIEVEKTNVHLLEHSLENCDIVIDALFGTGLTRPVNGHYKQAIEKINQAQKFVTAVDIPSGLDSDTGRLMGTCIRADLTLALALLKRSHLLFPAAELVGELEIIDIKIPSEVIDSQTIKVQVVEEADLRPWFRKRSADSHKGNYGHVLVIAGSRGKGGAAGLTALAALRIGCGLVTLALPESCQKALEFHPLEVMTVPAPETDAGTFALSAKKILLDYSKGMSAVAIGPGLSTEPETVQLLDELLPVIHCPLIIDADAL</sequence>
<dbReference type="PANTHER" id="PTHR12592">
    <property type="entry name" value="ATP-DEPENDENT (S)-NAD(P)H-HYDRATE DEHYDRATASE FAMILY MEMBER"/>
    <property type="match status" value="1"/>
</dbReference>
<evidence type="ECO:0000256" key="16">
    <source>
        <dbReference type="ARBA" id="ARBA00023268"/>
    </source>
</evidence>
<evidence type="ECO:0000256" key="19">
    <source>
        <dbReference type="ARBA" id="ARBA00048238"/>
    </source>
</evidence>
<dbReference type="GO" id="GO:0046872">
    <property type="term" value="F:metal ion binding"/>
    <property type="evidence" value="ECO:0007669"/>
    <property type="project" value="UniProtKB-KW"/>
</dbReference>
<keyword evidence="13" id="KW-0520">NAD</keyword>
<keyword evidence="15" id="KW-0456">Lyase</keyword>
<evidence type="ECO:0000256" key="8">
    <source>
        <dbReference type="ARBA" id="ARBA00022723"/>
    </source>
</evidence>
<dbReference type="InterPro" id="IPR029056">
    <property type="entry name" value="Ribokinase-like"/>
</dbReference>
<evidence type="ECO:0000256" key="18">
    <source>
        <dbReference type="ARBA" id="ARBA00032624"/>
    </source>
</evidence>
<keyword evidence="12" id="KW-0630">Potassium</keyword>
<keyword evidence="16" id="KW-0511">Multifunctional enzyme</keyword>
<feature type="domain" description="YjeF C-terminal" evidence="21">
    <location>
        <begin position="231"/>
        <end position="366"/>
    </location>
</feature>
<reference evidence="23" key="1">
    <citation type="submission" date="2018-05" db="EMBL/GenBank/DDBJ databases">
        <authorList>
            <person name="Lanie J.A."/>
            <person name="Ng W.-L."/>
            <person name="Kazmierczak K.M."/>
            <person name="Andrzejewski T.M."/>
            <person name="Davidsen T.M."/>
            <person name="Wayne K.J."/>
            <person name="Tettelin H."/>
            <person name="Glass J.I."/>
            <person name="Rusch D."/>
            <person name="Podicherti R."/>
            <person name="Tsui H.-C.T."/>
            <person name="Winkler M.E."/>
        </authorList>
    </citation>
    <scope>NUCLEOTIDE SEQUENCE</scope>
</reference>
<dbReference type="HAMAP" id="MF_01966">
    <property type="entry name" value="NADHX_epimerase"/>
    <property type="match status" value="1"/>
</dbReference>
<organism evidence="23">
    <name type="scientific">marine metagenome</name>
    <dbReference type="NCBI Taxonomy" id="408172"/>
    <lineage>
        <taxon>unclassified sequences</taxon>
        <taxon>metagenomes</taxon>
        <taxon>ecological metagenomes</taxon>
    </lineage>
</organism>
<keyword evidence="11" id="KW-0521">NADP</keyword>
<evidence type="ECO:0000256" key="4">
    <source>
        <dbReference type="ARBA" id="ARBA00006001"/>
    </source>
</evidence>
<dbReference type="EC" id="5.1.99.6" evidence="6"/>
<comment type="catalytic activity">
    <reaction evidence="20">
        <text>(6S)-NADPHX + ADP = AMP + phosphate + NADPH + H(+)</text>
        <dbReference type="Rhea" id="RHEA:32235"/>
        <dbReference type="ChEBI" id="CHEBI:15378"/>
        <dbReference type="ChEBI" id="CHEBI:43474"/>
        <dbReference type="ChEBI" id="CHEBI:57783"/>
        <dbReference type="ChEBI" id="CHEBI:64076"/>
        <dbReference type="ChEBI" id="CHEBI:456215"/>
        <dbReference type="ChEBI" id="CHEBI:456216"/>
        <dbReference type="EC" id="4.2.1.136"/>
    </reaction>
</comment>
<dbReference type="PROSITE" id="PS51383">
    <property type="entry name" value="YJEF_C_3"/>
    <property type="match status" value="1"/>
</dbReference>
<dbReference type="InterPro" id="IPR004443">
    <property type="entry name" value="YjeF_N_dom"/>
</dbReference>